<keyword evidence="5" id="KW-0472">Membrane</keyword>
<comment type="similarity">
    <text evidence="2 6">Belongs to the peroxisomal membrane protein PXMP2/4 family.</text>
</comment>
<protein>
    <submittedName>
        <fullName evidence="7">Uncharacterized protein</fullName>
    </submittedName>
</protein>
<evidence type="ECO:0000256" key="4">
    <source>
        <dbReference type="ARBA" id="ARBA00022989"/>
    </source>
</evidence>
<evidence type="ECO:0000256" key="2">
    <source>
        <dbReference type="ARBA" id="ARBA00006824"/>
    </source>
</evidence>
<proteinExistence type="inferred from homology"/>
<keyword evidence="4" id="KW-1133">Transmembrane helix</keyword>
<keyword evidence="3" id="KW-0812">Transmembrane</keyword>
<reference evidence="7" key="1">
    <citation type="submission" date="2021-03" db="EMBL/GenBank/DDBJ databases">
        <title>Revisited historic fungal species revealed as producer of novel bioactive compounds through whole genome sequencing and comparative genomics.</title>
        <authorList>
            <person name="Vignolle G.A."/>
            <person name="Hochenegger N."/>
            <person name="Mach R.L."/>
            <person name="Mach-Aigner A.R."/>
            <person name="Javad Rahimi M."/>
            <person name="Salim K.A."/>
            <person name="Chan C.M."/>
            <person name="Lim L.B.L."/>
            <person name="Cai F."/>
            <person name="Druzhinina I.S."/>
            <person name="U'Ren J.M."/>
            <person name="Derntl C."/>
        </authorList>
    </citation>
    <scope>NUCLEOTIDE SEQUENCE</scope>
    <source>
        <strain evidence="7">TUCIM 5799</strain>
    </source>
</reference>
<dbReference type="InterPro" id="IPR007248">
    <property type="entry name" value="Mpv17_PMP22"/>
</dbReference>
<dbReference type="Pfam" id="PF04117">
    <property type="entry name" value="Mpv17_PMP22"/>
    <property type="match status" value="1"/>
</dbReference>
<name>A0A9Q0AQT5_9PEZI</name>
<comment type="subcellular location">
    <subcellularLocation>
        <location evidence="1">Membrane</location>
        <topology evidence="1">Multi-pass membrane protein</topology>
    </subcellularLocation>
</comment>
<accession>A0A9Q0AQT5</accession>
<sequence length="173" mass="19478">MVLRWYQAKLAARPLLTQSITTAVLFATGDITAQQLVEKKGIEKHELARTGRMFLYGGAVFGPAATTWFKFLQRNVVLKNKNAEIVARVACDQGLFAPTFIGIFLSSMAVMEGGSPQEKLEKSYLPALQTNYLIWPFVQLVNFKFIPLHHRVLFVNFISIGWNCYLSFLNSTA</sequence>
<comment type="caution">
    <text evidence="7">The sequence shown here is derived from an EMBL/GenBank/DDBJ whole genome shotgun (WGS) entry which is preliminary data.</text>
</comment>
<evidence type="ECO:0000256" key="1">
    <source>
        <dbReference type="ARBA" id="ARBA00004141"/>
    </source>
</evidence>
<keyword evidence="8" id="KW-1185">Reference proteome</keyword>
<evidence type="ECO:0000313" key="7">
    <source>
        <dbReference type="EMBL" id="KAI1879944.1"/>
    </source>
</evidence>
<dbReference type="GO" id="GO:0005739">
    <property type="term" value="C:mitochondrion"/>
    <property type="evidence" value="ECO:0007669"/>
    <property type="project" value="TreeGrafter"/>
</dbReference>
<evidence type="ECO:0000313" key="8">
    <source>
        <dbReference type="Proteomes" id="UP000829685"/>
    </source>
</evidence>
<dbReference type="PANTHER" id="PTHR11266:SF17">
    <property type="entry name" value="PROTEIN MPV17"/>
    <property type="match status" value="1"/>
</dbReference>
<dbReference type="AlphaFoldDB" id="A0A9Q0AQT5"/>
<dbReference type="GO" id="GO:0016020">
    <property type="term" value="C:membrane"/>
    <property type="evidence" value="ECO:0007669"/>
    <property type="project" value="UniProtKB-SubCell"/>
</dbReference>
<evidence type="ECO:0000256" key="3">
    <source>
        <dbReference type="ARBA" id="ARBA00022692"/>
    </source>
</evidence>
<dbReference type="OrthoDB" id="430207at2759"/>
<dbReference type="EMBL" id="JAFIMR010000003">
    <property type="protein sequence ID" value="KAI1879944.1"/>
    <property type="molecule type" value="Genomic_DNA"/>
</dbReference>
<gene>
    <name evidence="7" type="ORF">JX265_001565</name>
</gene>
<organism evidence="7 8">
    <name type="scientific">Neoarthrinium moseri</name>
    <dbReference type="NCBI Taxonomy" id="1658444"/>
    <lineage>
        <taxon>Eukaryota</taxon>
        <taxon>Fungi</taxon>
        <taxon>Dikarya</taxon>
        <taxon>Ascomycota</taxon>
        <taxon>Pezizomycotina</taxon>
        <taxon>Sordariomycetes</taxon>
        <taxon>Xylariomycetidae</taxon>
        <taxon>Amphisphaeriales</taxon>
        <taxon>Apiosporaceae</taxon>
        <taxon>Neoarthrinium</taxon>
    </lineage>
</organism>
<evidence type="ECO:0000256" key="6">
    <source>
        <dbReference type="RuleBase" id="RU363053"/>
    </source>
</evidence>
<dbReference type="Proteomes" id="UP000829685">
    <property type="component" value="Unassembled WGS sequence"/>
</dbReference>
<dbReference type="PANTHER" id="PTHR11266">
    <property type="entry name" value="PEROXISOMAL MEMBRANE PROTEIN 2, PXMP2 MPV17"/>
    <property type="match status" value="1"/>
</dbReference>
<evidence type="ECO:0000256" key="5">
    <source>
        <dbReference type="ARBA" id="ARBA00023136"/>
    </source>
</evidence>